<dbReference type="SUPFAM" id="SSF56425">
    <property type="entry name" value="Succinate dehydrogenase/fumarate reductase flavoprotein, catalytic domain"/>
    <property type="match status" value="1"/>
</dbReference>
<keyword evidence="3" id="KW-0274">FAD</keyword>
<dbReference type="InterPro" id="IPR003953">
    <property type="entry name" value="FAD-dep_OxRdtase_2_FAD-bd"/>
</dbReference>
<gene>
    <name evidence="6" type="ORF">E2R62_24670</name>
</gene>
<evidence type="ECO:0000259" key="5">
    <source>
        <dbReference type="Pfam" id="PF00890"/>
    </source>
</evidence>
<feature type="domain" description="FAD-dependent oxidoreductase 2 FAD-binding" evidence="5">
    <location>
        <begin position="5"/>
        <end position="538"/>
    </location>
</feature>
<dbReference type="PRINTS" id="PR00411">
    <property type="entry name" value="PNDRDTASEI"/>
</dbReference>
<reference evidence="6" key="1">
    <citation type="submission" date="2019-03" db="EMBL/GenBank/DDBJ databases">
        <title>Complete genome sequence of enteropathogenic Citrobacter rodentium strain DBS100.</title>
        <authorList>
            <person name="Popov G."/>
            <person name="Fiebig A."/>
            <person name="Shideler S."/>
            <person name="Coombes B."/>
            <person name="Savchenko A."/>
        </authorList>
    </citation>
    <scope>NUCLEOTIDE SEQUENCE</scope>
    <source>
        <strain evidence="6">DBS100</strain>
    </source>
</reference>
<proteinExistence type="predicted"/>
<keyword evidence="2" id="KW-0285">Flavoprotein</keyword>
<sequence>MKSWDVIVIGSGAAGFAAAVTACCQGLSVLMLEKASQFGGTSAISGGAVWINDTDQARNLGKSGPAEEMKTYLRTIIGDAHYRPEMIDAFVNAGREALAFLEREGAVKYSLRPLSPDYYPDEPGAVDVGRALEVIEYDGRKLGQHFKALRSPPPGMLLFGGMMVNRVDIHHFLSMRRSWRSLVHCARLLLRYGRDRLRYPRGTRLAMGNALIARMASLALRKGLELELNVDVKTLTEQQGRVTGVEIERDGKTLTLHARRGVVLATGGFAAGRIAPQFRPATRQHYTMSPATNDGAAFRLGQPLGVQQGADLPSNFFWAPVSVLRRPDGSEERFPHLVTDRAKPGVIAVNQHGMRFVNEADSYHHFVSAMQQRPENAPCFLLCDAQAMKRYGLGLARPAPVNNDALVSAVYLYRAESLSALAQQLDIDPQQLEQTVARYNHDAQTGNDTAFHKGGNSYNRTLGDPAHHPDACNAPLLRAPFYAIRIFTGDLGTSRGLVTTADAQVINQQGQPVGGLYAVGNDMDSIMAGTYPGPGITLGPALTFGYLAAMHMTQTSPLNAGEAA</sequence>
<dbReference type="InterPro" id="IPR050315">
    <property type="entry name" value="FAD-oxidoreductase_2"/>
</dbReference>
<comment type="cofactor">
    <cofactor evidence="1">
        <name>FAD</name>
        <dbReference type="ChEBI" id="CHEBI:57692"/>
    </cofactor>
</comment>
<dbReference type="PANTHER" id="PTHR43400">
    <property type="entry name" value="FUMARATE REDUCTASE"/>
    <property type="match status" value="1"/>
</dbReference>
<dbReference type="Pfam" id="PF00890">
    <property type="entry name" value="FAD_binding_2"/>
    <property type="match status" value="1"/>
</dbReference>
<dbReference type="Gene3D" id="3.50.50.60">
    <property type="entry name" value="FAD/NAD(P)-binding domain"/>
    <property type="match status" value="2"/>
</dbReference>
<dbReference type="PROSITE" id="PS51257">
    <property type="entry name" value="PROKAR_LIPOPROTEIN"/>
    <property type="match status" value="1"/>
</dbReference>
<evidence type="ECO:0000256" key="2">
    <source>
        <dbReference type="ARBA" id="ARBA00022630"/>
    </source>
</evidence>
<organism evidence="6">
    <name type="scientific">Citrobacter rodentium</name>
    <dbReference type="NCBI Taxonomy" id="67825"/>
    <lineage>
        <taxon>Bacteria</taxon>
        <taxon>Pseudomonadati</taxon>
        <taxon>Pseudomonadota</taxon>
        <taxon>Gammaproteobacteria</taxon>
        <taxon>Enterobacterales</taxon>
        <taxon>Enterobacteriaceae</taxon>
        <taxon>Citrobacter</taxon>
    </lineage>
</organism>
<dbReference type="RefSeq" id="WP_012904834.1">
    <property type="nucleotide sequence ID" value="NZ_CAJTBI010000023.1"/>
</dbReference>
<dbReference type="PANTHER" id="PTHR43400:SF10">
    <property type="entry name" value="3-OXOSTEROID 1-DEHYDROGENASE"/>
    <property type="match status" value="1"/>
</dbReference>
<dbReference type="InterPro" id="IPR036188">
    <property type="entry name" value="FAD/NAD-bd_sf"/>
</dbReference>
<dbReference type="OMA" id="THIPCWL"/>
<name>A0A482PV55_CITRO</name>
<protein>
    <submittedName>
        <fullName evidence="6">FAD-dependent oxidoreductase</fullName>
    </submittedName>
</protein>
<dbReference type="GO" id="GO:0008202">
    <property type="term" value="P:steroid metabolic process"/>
    <property type="evidence" value="ECO:0007669"/>
    <property type="project" value="UniProtKB-ARBA"/>
</dbReference>
<dbReference type="AlphaFoldDB" id="A0A482PV55"/>
<dbReference type="SUPFAM" id="SSF51905">
    <property type="entry name" value="FAD/NAD(P)-binding domain"/>
    <property type="match status" value="1"/>
</dbReference>
<evidence type="ECO:0000256" key="3">
    <source>
        <dbReference type="ARBA" id="ARBA00022827"/>
    </source>
</evidence>
<evidence type="ECO:0000256" key="4">
    <source>
        <dbReference type="ARBA" id="ARBA00023002"/>
    </source>
</evidence>
<dbReference type="GO" id="GO:0016491">
    <property type="term" value="F:oxidoreductase activity"/>
    <property type="evidence" value="ECO:0007669"/>
    <property type="project" value="UniProtKB-KW"/>
</dbReference>
<accession>A0A482PV55</accession>
<evidence type="ECO:0000256" key="1">
    <source>
        <dbReference type="ARBA" id="ARBA00001974"/>
    </source>
</evidence>
<evidence type="ECO:0000313" key="6">
    <source>
        <dbReference type="EMBL" id="QBY31706.1"/>
    </source>
</evidence>
<keyword evidence="4" id="KW-0560">Oxidoreductase</keyword>
<dbReference type="EMBL" id="CP038008">
    <property type="protein sequence ID" value="QBY31706.1"/>
    <property type="molecule type" value="Genomic_DNA"/>
</dbReference>
<dbReference type="InterPro" id="IPR027477">
    <property type="entry name" value="Succ_DH/fumarate_Rdtase_cat_sf"/>
</dbReference>